<dbReference type="EMBL" id="REGN01005118">
    <property type="protein sequence ID" value="RNA14733.1"/>
    <property type="molecule type" value="Genomic_DNA"/>
</dbReference>
<comment type="caution">
    <text evidence="1">The sequence shown here is derived from an EMBL/GenBank/DDBJ whole genome shotgun (WGS) entry which is preliminary data.</text>
</comment>
<evidence type="ECO:0000313" key="2">
    <source>
        <dbReference type="Proteomes" id="UP000276133"/>
    </source>
</evidence>
<dbReference type="AlphaFoldDB" id="A0A3M7QTX1"/>
<protein>
    <submittedName>
        <fullName evidence="1">Uncharacterized protein</fullName>
    </submittedName>
</protein>
<dbReference type="Proteomes" id="UP000276133">
    <property type="component" value="Unassembled WGS sequence"/>
</dbReference>
<accession>A0A3M7QTX1</accession>
<name>A0A3M7QTX1_BRAPC</name>
<sequence length="70" mass="7970">MLRHSHTGDLMVDNLFFKYYALCNSSGPDEVLSIVISFSFSNFEFLFAFNFTSPYGGNIQDLNSPKVNYT</sequence>
<evidence type="ECO:0000313" key="1">
    <source>
        <dbReference type="EMBL" id="RNA14733.1"/>
    </source>
</evidence>
<organism evidence="1 2">
    <name type="scientific">Brachionus plicatilis</name>
    <name type="common">Marine rotifer</name>
    <name type="synonym">Brachionus muelleri</name>
    <dbReference type="NCBI Taxonomy" id="10195"/>
    <lineage>
        <taxon>Eukaryota</taxon>
        <taxon>Metazoa</taxon>
        <taxon>Spiralia</taxon>
        <taxon>Gnathifera</taxon>
        <taxon>Rotifera</taxon>
        <taxon>Eurotatoria</taxon>
        <taxon>Monogononta</taxon>
        <taxon>Pseudotrocha</taxon>
        <taxon>Ploima</taxon>
        <taxon>Brachionidae</taxon>
        <taxon>Brachionus</taxon>
    </lineage>
</organism>
<gene>
    <name evidence="1" type="ORF">BpHYR1_026524</name>
</gene>
<proteinExistence type="predicted"/>
<reference evidence="1 2" key="1">
    <citation type="journal article" date="2018" name="Sci. Rep.">
        <title>Genomic signatures of local adaptation to the degree of environmental predictability in rotifers.</title>
        <authorList>
            <person name="Franch-Gras L."/>
            <person name="Hahn C."/>
            <person name="Garcia-Roger E.M."/>
            <person name="Carmona M.J."/>
            <person name="Serra M."/>
            <person name="Gomez A."/>
        </authorList>
    </citation>
    <scope>NUCLEOTIDE SEQUENCE [LARGE SCALE GENOMIC DNA]</scope>
    <source>
        <strain evidence="1">HYR1</strain>
    </source>
</reference>
<keyword evidence="2" id="KW-1185">Reference proteome</keyword>